<dbReference type="InterPro" id="IPR012334">
    <property type="entry name" value="Pectin_lyas_fold"/>
</dbReference>
<gene>
    <name evidence="2" type="ORF">DSCO28_50290</name>
</gene>
<dbReference type="InterPro" id="IPR011050">
    <property type="entry name" value="Pectin_lyase_fold/virulence"/>
</dbReference>
<dbReference type="SUPFAM" id="SSF51126">
    <property type="entry name" value="Pectin lyase-like"/>
    <property type="match status" value="1"/>
</dbReference>
<protein>
    <recommendedName>
        <fullName evidence="4">Right handed beta helix domain-containing protein</fullName>
    </recommendedName>
</protein>
<dbReference type="Proteomes" id="UP000425960">
    <property type="component" value="Chromosome"/>
</dbReference>
<reference evidence="2 3" key="1">
    <citation type="submission" date="2019-11" db="EMBL/GenBank/DDBJ databases">
        <title>Comparative genomics of hydrocarbon-degrading Desulfosarcina strains.</title>
        <authorList>
            <person name="Watanabe M."/>
            <person name="Kojima H."/>
            <person name="Fukui M."/>
        </authorList>
    </citation>
    <scope>NUCLEOTIDE SEQUENCE [LARGE SCALE GENOMIC DNA]</scope>
    <source>
        <strain evidence="2 3">28bB2T</strain>
    </source>
</reference>
<proteinExistence type="predicted"/>
<name>A0A5K7ZW29_9BACT</name>
<feature type="signal peptide" evidence="1">
    <location>
        <begin position="1"/>
        <end position="21"/>
    </location>
</feature>
<keyword evidence="1" id="KW-0732">Signal</keyword>
<accession>A0A5K7ZW29</accession>
<feature type="chain" id="PRO_5024338732" description="Right handed beta helix domain-containing protein" evidence="1">
    <location>
        <begin position="22"/>
        <end position="586"/>
    </location>
</feature>
<evidence type="ECO:0008006" key="4">
    <source>
        <dbReference type="Google" id="ProtNLM"/>
    </source>
</evidence>
<sequence length="586" mass="62664">MNKKIKILLIIMLFFCESTWATDYYIDTTGGAASLSACADSDPGSGNRCTLAQFNTGATAGDTAQLFAGTYTTALTPTNSGTSGNYITYQIESSQAEWAVIVSPSSAGSTLNSIDYIKFDGLYFSGTSGRWIDADYADYVIVQGCKFYNAANYSGIRLVSCMYWRINNSTFSDAPLRDTGACTYWDAECTTAWNAQTTLPNDCDCETAPADMIQVNTGSVGIVVDGCTFGNSSHQSVSSVDGEDTIIRNCTTDNAYRSGFGSLQGGSGSGRSLIENNTIENIGDLYTVNPSKNDRWYMDRGSAGHPGMQLQSQDTIVRLNTIRSSSQSMAIGSNNSYEQDRAADHTRIYHNTMHDNLRDLRVYVADVVLSALIMINNISSSSGTGNSGTTDVYGHVAYWSEEGYANLNYLINNAFCPGTGDLYWHGYTTEYSIASLESTYPSECSDNISVSSPAFTDADNGYFSLTSSSTGLIDAGAFLTTITSSTGSGTSVTVDDPLYFYDGWSIPGETADTIYTSAGQSAVITGVDYSTGVITLATSITWTNGDGVTVIDYTGSAPDIGVDEYDLTSYGIAPKFNRGASVVTIQ</sequence>
<dbReference type="AlphaFoldDB" id="A0A5K7ZW29"/>
<organism evidence="2 3">
    <name type="scientific">Desulfosarcina ovata subsp. sediminis</name>
    <dbReference type="NCBI Taxonomy" id="885957"/>
    <lineage>
        <taxon>Bacteria</taxon>
        <taxon>Pseudomonadati</taxon>
        <taxon>Thermodesulfobacteriota</taxon>
        <taxon>Desulfobacteria</taxon>
        <taxon>Desulfobacterales</taxon>
        <taxon>Desulfosarcinaceae</taxon>
        <taxon>Desulfosarcina</taxon>
    </lineage>
</organism>
<dbReference type="SMART" id="SM00710">
    <property type="entry name" value="PbH1"/>
    <property type="match status" value="5"/>
</dbReference>
<evidence type="ECO:0000313" key="2">
    <source>
        <dbReference type="EMBL" id="BBO84463.1"/>
    </source>
</evidence>
<dbReference type="EMBL" id="AP021876">
    <property type="protein sequence ID" value="BBO84463.1"/>
    <property type="molecule type" value="Genomic_DNA"/>
</dbReference>
<evidence type="ECO:0000256" key="1">
    <source>
        <dbReference type="SAM" id="SignalP"/>
    </source>
</evidence>
<dbReference type="RefSeq" id="WP_155324383.1">
    <property type="nucleotide sequence ID" value="NZ_AP021876.1"/>
</dbReference>
<dbReference type="InterPro" id="IPR006626">
    <property type="entry name" value="PbH1"/>
</dbReference>
<dbReference type="Gene3D" id="2.160.20.10">
    <property type="entry name" value="Single-stranded right-handed beta-helix, Pectin lyase-like"/>
    <property type="match status" value="1"/>
</dbReference>
<evidence type="ECO:0000313" key="3">
    <source>
        <dbReference type="Proteomes" id="UP000425960"/>
    </source>
</evidence>
<dbReference type="KEGG" id="dov:DSCO28_50290"/>